<dbReference type="InterPro" id="IPR007016">
    <property type="entry name" value="O-antigen_ligase-rel_domated"/>
</dbReference>
<feature type="transmembrane region" description="Helical" evidence="5">
    <location>
        <begin position="204"/>
        <end position="220"/>
    </location>
</feature>
<feature type="transmembrane region" description="Helical" evidence="5">
    <location>
        <begin position="61"/>
        <end position="80"/>
    </location>
</feature>
<dbReference type="RefSeq" id="WP_206255217.1">
    <property type="nucleotide sequence ID" value="NZ_CP071060.1"/>
</dbReference>
<dbReference type="PANTHER" id="PTHR37422">
    <property type="entry name" value="TEICHURONIC ACID BIOSYNTHESIS PROTEIN TUAE"/>
    <property type="match status" value="1"/>
</dbReference>
<dbReference type="InterPro" id="IPR031726">
    <property type="entry name" value="PglL_A"/>
</dbReference>
<evidence type="ECO:0000259" key="6">
    <source>
        <dbReference type="Pfam" id="PF04932"/>
    </source>
</evidence>
<dbReference type="Pfam" id="PF11846">
    <property type="entry name" value="Wzy_C_2"/>
    <property type="match status" value="1"/>
</dbReference>
<comment type="subcellular location">
    <subcellularLocation>
        <location evidence="1">Membrane</location>
        <topology evidence="1">Multi-pass membrane protein</topology>
    </subcellularLocation>
</comment>
<dbReference type="Pfam" id="PF04932">
    <property type="entry name" value="Wzy_C"/>
    <property type="match status" value="1"/>
</dbReference>
<keyword evidence="9" id="KW-0436">Ligase</keyword>
<proteinExistence type="predicted"/>
<dbReference type="Pfam" id="PF15864">
    <property type="entry name" value="PglL_A"/>
    <property type="match status" value="1"/>
</dbReference>
<feature type="transmembrane region" description="Helical" evidence="5">
    <location>
        <begin position="410"/>
        <end position="427"/>
    </location>
</feature>
<evidence type="ECO:0000313" key="10">
    <source>
        <dbReference type="Proteomes" id="UP000663570"/>
    </source>
</evidence>
<keyword evidence="10" id="KW-1185">Reference proteome</keyword>
<feature type="domain" description="O-antigen ligase-related" evidence="6">
    <location>
        <begin position="187"/>
        <end position="336"/>
    </location>
</feature>
<feature type="transmembrane region" description="Helical" evidence="5">
    <location>
        <begin position="116"/>
        <end position="137"/>
    </location>
</feature>
<evidence type="ECO:0000259" key="7">
    <source>
        <dbReference type="Pfam" id="PF11846"/>
    </source>
</evidence>
<feature type="transmembrane region" description="Helical" evidence="5">
    <location>
        <begin position="360"/>
        <end position="375"/>
    </location>
</feature>
<feature type="transmembrane region" description="Helical" evidence="5">
    <location>
        <begin position="325"/>
        <end position="348"/>
    </location>
</feature>
<dbReference type="EMBL" id="CP071060">
    <property type="protein sequence ID" value="QSI77953.1"/>
    <property type="molecule type" value="Genomic_DNA"/>
</dbReference>
<evidence type="ECO:0000313" key="9">
    <source>
        <dbReference type="EMBL" id="QSI77953.1"/>
    </source>
</evidence>
<evidence type="ECO:0000256" key="1">
    <source>
        <dbReference type="ARBA" id="ARBA00004141"/>
    </source>
</evidence>
<feature type="domain" description="Virulence factor membrane-bound polymerase C-terminal" evidence="7">
    <location>
        <begin position="362"/>
        <end position="522"/>
    </location>
</feature>
<evidence type="ECO:0000256" key="4">
    <source>
        <dbReference type="ARBA" id="ARBA00023136"/>
    </source>
</evidence>
<dbReference type="InterPro" id="IPR051533">
    <property type="entry name" value="WaaL-like"/>
</dbReference>
<organism evidence="9 10">
    <name type="scientific">Niveibacterium microcysteis</name>
    <dbReference type="NCBI Taxonomy" id="2811415"/>
    <lineage>
        <taxon>Bacteria</taxon>
        <taxon>Pseudomonadati</taxon>
        <taxon>Pseudomonadota</taxon>
        <taxon>Betaproteobacteria</taxon>
        <taxon>Rhodocyclales</taxon>
        <taxon>Rhodocyclaceae</taxon>
        <taxon>Niveibacterium</taxon>
    </lineage>
</organism>
<feature type="transmembrane region" description="Helical" evidence="5">
    <location>
        <begin position="157"/>
        <end position="174"/>
    </location>
</feature>
<feature type="domain" description="Protein glycosylation ligase" evidence="8">
    <location>
        <begin position="150"/>
        <end position="171"/>
    </location>
</feature>
<dbReference type="Proteomes" id="UP000663570">
    <property type="component" value="Chromosome"/>
</dbReference>
<evidence type="ECO:0000259" key="8">
    <source>
        <dbReference type="Pfam" id="PF15864"/>
    </source>
</evidence>
<feature type="transmembrane region" description="Helical" evidence="5">
    <location>
        <begin position="181"/>
        <end position="198"/>
    </location>
</feature>
<keyword evidence="3 5" id="KW-1133">Transmembrane helix</keyword>
<feature type="transmembrane region" description="Helical" evidence="5">
    <location>
        <begin position="232"/>
        <end position="251"/>
    </location>
</feature>
<keyword evidence="4 5" id="KW-0472">Membrane</keyword>
<evidence type="ECO:0000256" key="3">
    <source>
        <dbReference type="ARBA" id="ARBA00022989"/>
    </source>
</evidence>
<accession>A0ABX7MB62</accession>
<dbReference type="InterPro" id="IPR021797">
    <property type="entry name" value="Wzy_C_2"/>
</dbReference>
<dbReference type="PANTHER" id="PTHR37422:SF13">
    <property type="entry name" value="LIPOPOLYSACCHARIDE BIOSYNTHESIS PROTEIN PA4999-RELATED"/>
    <property type="match status" value="1"/>
</dbReference>
<protein>
    <submittedName>
        <fullName evidence="9">O-antigen ligase C-terminal domain-containing protein</fullName>
    </submittedName>
</protein>
<name>A0ABX7MB62_9RHOO</name>
<sequence>MMGGGDRGSGKNCALALLFALPTALSFRSSPQAVFWPEFLLVVVLLAVFIGQQLRETVHRLPIAPLLPLAMSSLWVLVTWGHSANALVVGFLAYLLVFLVAADFGAGRESGFVAKAVLAVALCQSMIGALQLFDVSLGGAVLAKAYRQTYGNVGQPNHYAALLALGLAAVVVGAENWKWPRWLTGAVVVWLSISIAASASRAPWFYMLGFVLLGLVAGRGTDPAGRVAGRRAVAVGIAALLIQIAFAYSGALDLLGLTSSIARAADAGSNGQRLYDWSLALSAIRAHPWMGVGVGGFHGWAVAQMAVTPSLPFSKFAEHAHNLPLHLAATMGLPFAVGLLGAVGWWGLHQLRQPVTSERLFALCGLVVVGLHSFVEYPLWYTYFVIPAGMLCGVLLRSDSQARFLLVPNWVTRAVLLGLAACLFWVARDYVAVQRAYDEWASIRSAATAADRDRVRRAVENVPAWSIFGDHARALALQTWAPDTLTAVKAASECEYALKLRPSWGLGTQCLLAMATAGDRPGVARMSLILCEGFPRHHQMLRDWAEFADRAHPVTSVRSENCLRG</sequence>
<feature type="transmembrane region" description="Helical" evidence="5">
    <location>
        <begin position="86"/>
        <end position="104"/>
    </location>
</feature>
<keyword evidence="2 5" id="KW-0812">Transmembrane</keyword>
<dbReference type="GO" id="GO:0016874">
    <property type="term" value="F:ligase activity"/>
    <property type="evidence" value="ECO:0007669"/>
    <property type="project" value="UniProtKB-KW"/>
</dbReference>
<gene>
    <name evidence="9" type="ORF">JY500_04735</name>
</gene>
<reference evidence="9 10" key="1">
    <citation type="submission" date="2021-02" db="EMBL/GenBank/DDBJ databases">
        <title>Niveibacterium changnyeongensis HC41.</title>
        <authorList>
            <person name="Kang M."/>
        </authorList>
    </citation>
    <scope>NUCLEOTIDE SEQUENCE [LARGE SCALE GENOMIC DNA]</scope>
    <source>
        <strain evidence="9 10">HC41</strain>
    </source>
</reference>
<evidence type="ECO:0000256" key="5">
    <source>
        <dbReference type="SAM" id="Phobius"/>
    </source>
</evidence>
<evidence type="ECO:0000256" key="2">
    <source>
        <dbReference type="ARBA" id="ARBA00022692"/>
    </source>
</evidence>
<feature type="transmembrane region" description="Helical" evidence="5">
    <location>
        <begin position="36"/>
        <end position="54"/>
    </location>
</feature>